<dbReference type="EMBL" id="ML213713">
    <property type="protein sequence ID" value="TFK31739.1"/>
    <property type="molecule type" value="Genomic_DNA"/>
</dbReference>
<gene>
    <name evidence="2" type="ORF">BDQ12DRAFT_729301</name>
</gene>
<feature type="region of interest" description="Disordered" evidence="1">
    <location>
        <begin position="1"/>
        <end position="69"/>
    </location>
</feature>
<evidence type="ECO:0000313" key="2">
    <source>
        <dbReference type="EMBL" id="TFK31739.1"/>
    </source>
</evidence>
<dbReference type="Proteomes" id="UP000308652">
    <property type="component" value="Unassembled WGS sequence"/>
</dbReference>
<feature type="region of interest" description="Disordered" evidence="1">
    <location>
        <begin position="157"/>
        <end position="193"/>
    </location>
</feature>
<feature type="compositionally biased region" description="Pro residues" evidence="1">
    <location>
        <begin position="170"/>
        <end position="182"/>
    </location>
</feature>
<evidence type="ECO:0000256" key="1">
    <source>
        <dbReference type="SAM" id="MobiDB-lite"/>
    </source>
</evidence>
<feature type="compositionally biased region" description="Basic residues" evidence="1">
    <location>
        <begin position="19"/>
        <end position="30"/>
    </location>
</feature>
<sequence>MDELEDSAGHACTREGGRTTRRNHPSHRRLQQTAQLARPNPLNQHHRRTLHLLLPPVPSPSSPSRSLPTGLSIAYRAAPPLPQILQGCRHPQSRRRSRYQGDDETCALSSVFAQITSVFSASGSGEGGEGKEEGLTAVLYPHRRIKITELVKAGGQAKVEEVKEEEPQTVEPPTPPPSPAPEPAESTAANVAA</sequence>
<dbReference type="STRING" id="68775.A0A5C3LF19"/>
<evidence type="ECO:0000313" key="3">
    <source>
        <dbReference type="Proteomes" id="UP000308652"/>
    </source>
</evidence>
<reference evidence="2 3" key="1">
    <citation type="journal article" date="2019" name="Nat. Ecol. Evol.">
        <title>Megaphylogeny resolves global patterns of mushroom evolution.</title>
        <authorList>
            <person name="Varga T."/>
            <person name="Krizsan K."/>
            <person name="Foldi C."/>
            <person name="Dima B."/>
            <person name="Sanchez-Garcia M."/>
            <person name="Sanchez-Ramirez S."/>
            <person name="Szollosi G.J."/>
            <person name="Szarkandi J.G."/>
            <person name="Papp V."/>
            <person name="Albert L."/>
            <person name="Andreopoulos W."/>
            <person name="Angelini C."/>
            <person name="Antonin V."/>
            <person name="Barry K.W."/>
            <person name="Bougher N.L."/>
            <person name="Buchanan P."/>
            <person name="Buyck B."/>
            <person name="Bense V."/>
            <person name="Catcheside P."/>
            <person name="Chovatia M."/>
            <person name="Cooper J."/>
            <person name="Damon W."/>
            <person name="Desjardin D."/>
            <person name="Finy P."/>
            <person name="Geml J."/>
            <person name="Haridas S."/>
            <person name="Hughes K."/>
            <person name="Justo A."/>
            <person name="Karasinski D."/>
            <person name="Kautmanova I."/>
            <person name="Kiss B."/>
            <person name="Kocsube S."/>
            <person name="Kotiranta H."/>
            <person name="LaButti K.M."/>
            <person name="Lechner B.E."/>
            <person name="Liimatainen K."/>
            <person name="Lipzen A."/>
            <person name="Lukacs Z."/>
            <person name="Mihaltcheva S."/>
            <person name="Morgado L.N."/>
            <person name="Niskanen T."/>
            <person name="Noordeloos M.E."/>
            <person name="Ohm R.A."/>
            <person name="Ortiz-Santana B."/>
            <person name="Ovrebo C."/>
            <person name="Racz N."/>
            <person name="Riley R."/>
            <person name="Savchenko A."/>
            <person name="Shiryaev A."/>
            <person name="Soop K."/>
            <person name="Spirin V."/>
            <person name="Szebenyi C."/>
            <person name="Tomsovsky M."/>
            <person name="Tulloss R.E."/>
            <person name="Uehling J."/>
            <person name="Grigoriev I.V."/>
            <person name="Vagvolgyi C."/>
            <person name="Papp T."/>
            <person name="Martin F.M."/>
            <person name="Miettinen O."/>
            <person name="Hibbett D.S."/>
            <person name="Nagy L.G."/>
        </authorList>
    </citation>
    <scope>NUCLEOTIDE SEQUENCE [LARGE SCALE GENOMIC DNA]</scope>
    <source>
        <strain evidence="2 3">CBS 166.37</strain>
    </source>
</reference>
<protein>
    <submittedName>
        <fullName evidence="2">Uncharacterized protein</fullName>
    </submittedName>
</protein>
<accession>A0A5C3LF19</accession>
<feature type="compositionally biased region" description="Low complexity" evidence="1">
    <location>
        <begin position="183"/>
        <end position="193"/>
    </location>
</feature>
<proteinExistence type="predicted"/>
<keyword evidence="3" id="KW-1185">Reference proteome</keyword>
<organism evidence="2 3">
    <name type="scientific">Crucibulum laeve</name>
    <dbReference type="NCBI Taxonomy" id="68775"/>
    <lineage>
        <taxon>Eukaryota</taxon>
        <taxon>Fungi</taxon>
        <taxon>Dikarya</taxon>
        <taxon>Basidiomycota</taxon>
        <taxon>Agaricomycotina</taxon>
        <taxon>Agaricomycetes</taxon>
        <taxon>Agaricomycetidae</taxon>
        <taxon>Agaricales</taxon>
        <taxon>Agaricineae</taxon>
        <taxon>Nidulariaceae</taxon>
        <taxon>Crucibulum</taxon>
    </lineage>
</organism>
<dbReference type="AlphaFoldDB" id="A0A5C3LF19"/>
<name>A0A5C3LF19_9AGAR</name>